<evidence type="ECO:0000313" key="2">
    <source>
        <dbReference type="Proteomes" id="UP000054359"/>
    </source>
</evidence>
<dbReference type="Proteomes" id="UP000054359">
    <property type="component" value="Unassembled WGS sequence"/>
</dbReference>
<dbReference type="EMBL" id="KK117549">
    <property type="protein sequence ID" value="KFM70766.1"/>
    <property type="molecule type" value="Genomic_DNA"/>
</dbReference>
<evidence type="ECO:0000313" key="1">
    <source>
        <dbReference type="EMBL" id="KFM70766.1"/>
    </source>
</evidence>
<dbReference type="AlphaFoldDB" id="A0A087U077"/>
<feature type="non-terminal residue" evidence="1">
    <location>
        <position position="188"/>
    </location>
</feature>
<accession>A0A087U077</accession>
<keyword evidence="2" id="KW-1185">Reference proteome</keyword>
<sequence>MRWSVVVHEEELRTHSPCEKTHVRKKNLVTIGVPGDEPPRTRTPRPPKQSLLMMLKGLLRVPRSVQMCMCLESQLRLNLLSSVKSTRPHSLSLQFRCSRHHRERLLRWAGVRGTHRTGRRANRPPPCSLLATVKRDIGRPVACVVCLAISPAVCRLFLLACKAIYRSSAGVVPRGRPLLNPRIAVPVV</sequence>
<name>A0A087U077_STEMI</name>
<proteinExistence type="predicted"/>
<gene>
    <name evidence="1" type="ORF">X975_02836</name>
</gene>
<organism evidence="1 2">
    <name type="scientific">Stegodyphus mimosarum</name>
    <name type="common">African social velvet spider</name>
    <dbReference type="NCBI Taxonomy" id="407821"/>
    <lineage>
        <taxon>Eukaryota</taxon>
        <taxon>Metazoa</taxon>
        <taxon>Ecdysozoa</taxon>
        <taxon>Arthropoda</taxon>
        <taxon>Chelicerata</taxon>
        <taxon>Arachnida</taxon>
        <taxon>Araneae</taxon>
        <taxon>Araneomorphae</taxon>
        <taxon>Entelegynae</taxon>
        <taxon>Eresoidea</taxon>
        <taxon>Eresidae</taxon>
        <taxon>Stegodyphus</taxon>
    </lineage>
</organism>
<reference evidence="1 2" key="1">
    <citation type="submission" date="2013-11" db="EMBL/GenBank/DDBJ databases">
        <title>Genome sequencing of Stegodyphus mimosarum.</title>
        <authorList>
            <person name="Bechsgaard J."/>
        </authorList>
    </citation>
    <scope>NUCLEOTIDE SEQUENCE [LARGE SCALE GENOMIC DNA]</scope>
</reference>
<protein>
    <submittedName>
        <fullName evidence="1">Uncharacterized protein</fullName>
    </submittedName>
</protein>